<dbReference type="PANTHER" id="PTHR24241">
    <property type="entry name" value="NEUROPEPTIDE RECEPTOR-RELATED G-PROTEIN COUPLED RECEPTOR"/>
    <property type="match status" value="1"/>
</dbReference>
<evidence type="ECO:0000256" key="4">
    <source>
        <dbReference type="ARBA" id="ARBA00022692"/>
    </source>
</evidence>
<evidence type="ECO:0000256" key="8">
    <source>
        <dbReference type="SAM" id="Phobius"/>
    </source>
</evidence>
<name>A0ABM3G0W9_NEOLC</name>
<keyword evidence="4 8" id="KW-0812">Transmembrane</keyword>
<organism evidence="10 11">
    <name type="scientific">Neodiprion lecontei</name>
    <name type="common">Redheaded pine sawfly</name>
    <dbReference type="NCBI Taxonomy" id="441921"/>
    <lineage>
        <taxon>Eukaryota</taxon>
        <taxon>Metazoa</taxon>
        <taxon>Ecdysozoa</taxon>
        <taxon>Arthropoda</taxon>
        <taxon>Hexapoda</taxon>
        <taxon>Insecta</taxon>
        <taxon>Pterygota</taxon>
        <taxon>Neoptera</taxon>
        <taxon>Endopterygota</taxon>
        <taxon>Hymenoptera</taxon>
        <taxon>Tenthredinoidea</taxon>
        <taxon>Diprionidae</taxon>
        <taxon>Diprioninae</taxon>
        <taxon>Neodiprion</taxon>
    </lineage>
</organism>
<dbReference type="GeneID" id="124294089"/>
<dbReference type="RefSeq" id="XP_046593904.1">
    <property type="nucleotide sequence ID" value="XM_046737948.1"/>
</dbReference>
<dbReference type="PANTHER" id="PTHR24241:SF190">
    <property type="entry name" value="CARDIOACCELERATORY PEPTIDE RECEPTOR-LIKE PROTEIN"/>
    <property type="match status" value="1"/>
</dbReference>
<keyword evidence="6 8" id="KW-0472">Membrane</keyword>
<evidence type="ECO:0000256" key="3">
    <source>
        <dbReference type="ARBA" id="ARBA00022475"/>
    </source>
</evidence>
<feature type="transmembrane region" description="Helical" evidence="8">
    <location>
        <begin position="66"/>
        <end position="87"/>
    </location>
</feature>
<comment type="similarity">
    <text evidence="2">Belongs to the G-protein coupled receptor 1 family.</text>
</comment>
<gene>
    <name evidence="11" type="primary">LOC124294089</name>
</gene>
<evidence type="ECO:0000256" key="5">
    <source>
        <dbReference type="ARBA" id="ARBA00022989"/>
    </source>
</evidence>
<keyword evidence="5 8" id="KW-1133">Transmembrane helix</keyword>
<reference evidence="11" key="1">
    <citation type="submission" date="2025-08" db="UniProtKB">
        <authorList>
            <consortium name="RefSeq"/>
        </authorList>
    </citation>
    <scope>IDENTIFICATION</scope>
    <source>
        <tissue evidence="11">Thorax and Abdomen</tissue>
    </source>
</reference>
<evidence type="ECO:0000256" key="7">
    <source>
        <dbReference type="ARBA" id="ARBA00023170"/>
    </source>
</evidence>
<feature type="transmembrane region" description="Helical" evidence="8">
    <location>
        <begin position="170"/>
        <end position="188"/>
    </location>
</feature>
<keyword evidence="7" id="KW-0675">Receptor</keyword>
<evidence type="ECO:0000256" key="2">
    <source>
        <dbReference type="ARBA" id="ARBA00010663"/>
    </source>
</evidence>
<evidence type="ECO:0000256" key="1">
    <source>
        <dbReference type="ARBA" id="ARBA00004651"/>
    </source>
</evidence>
<keyword evidence="10" id="KW-1185">Reference proteome</keyword>
<proteinExistence type="inferred from homology"/>
<evidence type="ECO:0000259" key="9">
    <source>
        <dbReference type="PROSITE" id="PS50262"/>
    </source>
</evidence>
<feature type="transmembrane region" description="Helical" evidence="8">
    <location>
        <begin position="28"/>
        <end position="54"/>
    </location>
</feature>
<accession>A0ABM3G0W9</accession>
<dbReference type="SUPFAM" id="SSF81321">
    <property type="entry name" value="Family A G protein-coupled receptor-like"/>
    <property type="match status" value="1"/>
</dbReference>
<evidence type="ECO:0000313" key="11">
    <source>
        <dbReference type="RefSeq" id="XP_046593904.1"/>
    </source>
</evidence>
<comment type="subcellular location">
    <subcellularLocation>
        <location evidence="1">Cell membrane</location>
        <topology evidence="1">Multi-pass membrane protein</topology>
    </subcellularLocation>
</comment>
<evidence type="ECO:0000256" key="6">
    <source>
        <dbReference type="ARBA" id="ARBA00023136"/>
    </source>
</evidence>
<feature type="domain" description="G-protein coupled receptors family 1 profile" evidence="9">
    <location>
        <begin position="8"/>
        <end position="191"/>
    </location>
</feature>
<keyword evidence="3" id="KW-1003">Cell membrane</keyword>
<feature type="transmembrane region" description="Helical" evidence="8">
    <location>
        <begin position="108"/>
        <end position="126"/>
    </location>
</feature>
<dbReference type="Proteomes" id="UP000829291">
    <property type="component" value="Chromosome 4"/>
</dbReference>
<evidence type="ECO:0000313" key="10">
    <source>
        <dbReference type="Proteomes" id="UP000829291"/>
    </source>
</evidence>
<dbReference type="InterPro" id="IPR017452">
    <property type="entry name" value="GPCR_Rhodpsn_7TM"/>
</dbReference>
<dbReference type="PRINTS" id="PR00237">
    <property type="entry name" value="GPCRRHODOPSN"/>
</dbReference>
<dbReference type="Gene3D" id="1.20.1070.10">
    <property type="entry name" value="Rhodopsin 7-helix transmembrane proteins"/>
    <property type="match status" value="2"/>
</dbReference>
<dbReference type="Pfam" id="PF00001">
    <property type="entry name" value="7tm_1"/>
    <property type="match status" value="1"/>
</dbReference>
<sequence>MFGIAAMGNLTVFVTLSRRRHQKSRMSLMMRHLAAADLVVTFLTIPLEVSWLLAARWMAENSACHFFLALQAFGLYLSRNVLICVSLDRYLAIFHPQNVSDALRRGKIMLTVAWICSLIYALPPVRSLLLELLYQVGISGSDDISTVGMETSRMPKISTIKRTKDTTLRVTIAVVTAFVICWTPYVVLTLW</sequence>
<protein>
    <submittedName>
        <fullName evidence="11">Adipokinetic hormone/corazonin-related peptide receptor variant I-like</fullName>
    </submittedName>
</protein>
<dbReference type="PROSITE" id="PS50262">
    <property type="entry name" value="G_PROTEIN_RECEP_F1_2"/>
    <property type="match status" value="1"/>
</dbReference>
<dbReference type="InterPro" id="IPR000276">
    <property type="entry name" value="GPCR_Rhodpsn"/>
</dbReference>